<gene>
    <name evidence="2" type="ORF">PR003_g30598</name>
</gene>
<reference evidence="2 3" key="1">
    <citation type="submission" date="2018-08" db="EMBL/GenBank/DDBJ databases">
        <title>Genomic investigation of the strawberry pathogen Phytophthora fragariae indicates pathogenicity is determined by transcriptional variation in three key races.</title>
        <authorList>
            <person name="Adams T.M."/>
            <person name="Armitage A.D."/>
            <person name="Sobczyk M.K."/>
            <person name="Bates H.J."/>
            <person name="Dunwell J.M."/>
            <person name="Nellist C.F."/>
            <person name="Harrison R.J."/>
        </authorList>
    </citation>
    <scope>NUCLEOTIDE SEQUENCE [LARGE SCALE GENOMIC DNA]</scope>
    <source>
        <strain evidence="2 3">SCRP333</strain>
    </source>
</reference>
<sequence length="45" mass="4580">MLVLTHQGTRPASRADSPRARGESATTARADDIPPESSGVSDGSA</sequence>
<evidence type="ECO:0000313" key="2">
    <source>
        <dbReference type="EMBL" id="KAE9271132.1"/>
    </source>
</evidence>
<name>A0A6A4BD13_9STRA</name>
<dbReference type="EMBL" id="QXFT01005805">
    <property type="protein sequence ID" value="KAE9271132.1"/>
    <property type="molecule type" value="Genomic_DNA"/>
</dbReference>
<evidence type="ECO:0000256" key="1">
    <source>
        <dbReference type="SAM" id="MobiDB-lite"/>
    </source>
</evidence>
<dbReference type="Proteomes" id="UP000434957">
    <property type="component" value="Unassembled WGS sequence"/>
</dbReference>
<protein>
    <submittedName>
        <fullName evidence="2">Uncharacterized protein</fullName>
    </submittedName>
</protein>
<feature type="region of interest" description="Disordered" evidence="1">
    <location>
        <begin position="1"/>
        <end position="45"/>
    </location>
</feature>
<accession>A0A6A4BD13</accession>
<comment type="caution">
    <text evidence="2">The sequence shown here is derived from an EMBL/GenBank/DDBJ whole genome shotgun (WGS) entry which is preliminary data.</text>
</comment>
<evidence type="ECO:0000313" key="3">
    <source>
        <dbReference type="Proteomes" id="UP000434957"/>
    </source>
</evidence>
<dbReference type="AlphaFoldDB" id="A0A6A4BD13"/>
<organism evidence="2 3">
    <name type="scientific">Phytophthora rubi</name>
    <dbReference type="NCBI Taxonomy" id="129364"/>
    <lineage>
        <taxon>Eukaryota</taxon>
        <taxon>Sar</taxon>
        <taxon>Stramenopiles</taxon>
        <taxon>Oomycota</taxon>
        <taxon>Peronosporomycetes</taxon>
        <taxon>Peronosporales</taxon>
        <taxon>Peronosporaceae</taxon>
        <taxon>Phytophthora</taxon>
    </lineage>
</organism>
<proteinExistence type="predicted"/>
<keyword evidence="3" id="KW-1185">Reference proteome</keyword>